<keyword evidence="1" id="KW-0732">Signal</keyword>
<dbReference type="Gene3D" id="3.10.50.10">
    <property type="match status" value="1"/>
</dbReference>
<dbReference type="Gene3D" id="3.20.20.80">
    <property type="entry name" value="Glycosidases"/>
    <property type="match status" value="1"/>
</dbReference>
<comment type="caution">
    <text evidence="4">The sequence shown here is derived from an EMBL/GenBank/DDBJ whole genome shotgun (WGS) entry which is preliminary data.</text>
</comment>
<dbReference type="InterPro" id="IPR029070">
    <property type="entry name" value="Chitinase_insertion_sf"/>
</dbReference>
<dbReference type="SMART" id="SM00636">
    <property type="entry name" value="Glyco_18"/>
    <property type="match status" value="1"/>
</dbReference>
<dbReference type="PANTHER" id="PTHR46066">
    <property type="entry name" value="CHITINASE DOMAIN-CONTAINING PROTEIN 1 FAMILY MEMBER"/>
    <property type="match status" value="1"/>
</dbReference>
<evidence type="ECO:0000256" key="1">
    <source>
        <dbReference type="SAM" id="SignalP"/>
    </source>
</evidence>
<feature type="domain" description="SLH" evidence="2">
    <location>
        <begin position="151"/>
        <end position="211"/>
    </location>
</feature>
<protein>
    <submittedName>
        <fullName evidence="4">S-layer homology domain-containing protein</fullName>
    </submittedName>
</protein>
<keyword evidence="5" id="KW-1185">Reference proteome</keyword>
<name>A0ABU5PJT4_9BACL</name>
<dbReference type="InterPro" id="IPR001223">
    <property type="entry name" value="Glyco_hydro18_cat"/>
</dbReference>
<evidence type="ECO:0000313" key="5">
    <source>
        <dbReference type="Proteomes" id="UP001292216"/>
    </source>
</evidence>
<dbReference type="PROSITE" id="PS51910">
    <property type="entry name" value="GH18_2"/>
    <property type="match status" value="1"/>
</dbReference>
<organism evidence="4 5">
    <name type="scientific">Paenibacillus phoenicis</name>
    <dbReference type="NCBI Taxonomy" id="554117"/>
    <lineage>
        <taxon>Bacteria</taxon>
        <taxon>Bacillati</taxon>
        <taxon>Bacillota</taxon>
        <taxon>Bacilli</taxon>
        <taxon>Bacillales</taxon>
        <taxon>Paenibacillaceae</taxon>
        <taxon>Paenibacillus</taxon>
    </lineage>
</organism>
<feature type="domain" description="GH18" evidence="3">
    <location>
        <begin position="176"/>
        <end position="526"/>
    </location>
</feature>
<reference evidence="4 5" key="1">
    <citation type="submission" date="2023-12" db="EMBL/GenBank/DDBJ databases">
        <title>Whole genome sequencing of Paenibacillus phoenicis isolated from the Phoenix Mars Lander spacecraft assembly facility.</title>
        <authorList>
            <person name="Garcia A."/>
            <person name="Venkateswaran K."/>
        </authorList>
    </citation>
    <scope>NUCLEOTIDE SEQUENCE [LARGE SCALE GENOMIC DNA]</scope>
    <source>
        <strain evidence="4 5">3PO2SA</strain>
    </source>
</reference>
<dbReference type="Proteomes" id="UP001292216">
    <property type="component" value="Unassembled WGS sequence"/>
</dbReference>
<dbReference type="Pfam" id="PF00704">
    <property type="entry name" value="Glyco_hydro_18"/>
    <property type="match status" value="1"/>
</dbReference>
<feature type="signal peptide" evidence="1">
    <location>
        <begin position="1"/>
        <end position="21"/>
    </location>
</feature>
<evidence type="ECO:0000259" key="3">
    <source>
        <dbReference type="PROSITE" id="PS51910"/>
    </source>
</evidence>
<dbReference type="InterPro" id="IPR017853">
    <property type="entry name" value="GH"/>
</dbReference>
<evidence type="ECO:0000313" key="4">
    <source>
        <dbReference type="EMBL" id="MEA3570209.1"/>
    </source>
</evidence>
<feature type="chain" id="PRO_5047023479" evidence="1">
    <location>
        <begin position="22"/>
        <end position="531"/>
    </location>
</feature>
<dbReference type="InterPro" id="IPR001119">
    <property type="entry name" value="SLH_dom"/>
</dbReference>
<sequence length="531" mass="58581">MKKKIPILLAVTLLFTNAVLRQEPAAADLPFNDISNSYAKDAILRLNANNVMKGTSGSEFSPTRSITRAEFMTTLTRIFKVEAAKSAVPAYRDVPRSAWYYGTIQAATELGLTNGLGDGIFKPNQPLTRQEAASWIVRALKQNAAGNSSSGYKDEAMIATWAKPSVSSITELGLMQGSDGLFHPTQPITRQETAVILDRLLQDTRWTDALAANANEAIKLGWQFGQSTEAYKKAVLKSNVNVLVPRWFFLESTGKLSDSSVPSLVTWAKNNGKQVWAMVGNRFDQETTHKLLASSSLSSEAIQTLKSYVQKYGLHGINVDFENVAASDRSLYTAFIAKLAQELHSVSAVLSVDLPPDLDTDWSDAYNYTELAKSADYLVIMAYDEHWGGSAAGSIASLGWVENHLQKLLAQIPSDQLIMGMPLYTRDWSLSSTGATLSSEDITLADQNNRINQYGLKPKWNDTLGQYTMEYRKNGTIHKIWLEDARSLSEKLRLGAKLGVAGYAYWHIGGESPDIWTSLKNAEKYAGYSFK</sequence>
<feature type="domain" description="SLH" evidence="2">
    <location>
        <begin position="26"/>
        <end position="86"/>
    </location>
</feature>
<proteinExistence type="predicted"/>
<dbReference type="RefSeq" id="WP_323076959.1">
    <property type="nucleotide sequence ID" value="NZ_CBCSKM010000017.1"/>
</dbReference>
<accession>A0ABU5PJT4</accession>
<feature type="domain" description="SLH" evidence="2">
    <location>
        <begin position="87"/>
        <end position="150"/>
    </location>
</feature>
<dbReference type="SUPFAM" id="SSF51445">
    <property type="entry name" value="(Trans)glycosidases"/>
    <property type="match status" value="1"/>
</dbReference>
<dbReference type="EMBL" id="JAYERP010000001">
    <property type="protein sequence ID" value="MEA3570209.1"/>
    <property type="molecule type" value="Genomic_DNA"/>
</dbReference>
<dbReference type="PANTHER" id="PTHR46066:SF2">
    <property type="entry name" value="CHITINASE DOMAIN-CONTAINING PROTEIN 1"/>
    <property type="match status" value="1"/>
</dbReference>
<gene>
    <name evidence="4" type="ORF">U9M73_09380</name>
</gene>
<dbReference type="Pfam" id="PF00395">
    <property type="entry name" value="SLH"/>
    <property type="match status" value="3"/>
</dbReference>
<dbReference type="PROSITE" id="PS51272">
    <property type="entry name" value="SLH"/>
    <property type="match status" value="3"/>
</dbReference>
<dbReference type="InterPro" id="IPR011583">
    <property type="entry name" value="Chitinase_II/V-like_cat"/>
</dbReference>
<evidence type="ECO:0000259" key="2">
    <source>
        <dbReference type="PROSITE" id="PS51272"/>
    </source>
</evidence>